<dbReference type="InterPro" id="IPR016169">
    <property type="entry name" value="FAD-bd_PCMH_sub2"/>
</dbReference>
<evidence type="ECO:0000256" key="2">
    <source>
        <dbReference type="ARBA" id="ARBA00022630"/>
    </source>
</evidence>
<proteinExistence type="inferred from homology"/>
<dbReference type="Proteomes" id="UP000799302">
    <property type="component" value="Unassembled WGS sequence"/>
</dbReference>
<dbReference type="PANTHER" id="PTHR42973:SF53">
    <property type="entry name" value="FAD-BINDING PCMH-TYPE DOMAIN-CONTAINING PROTEIN-RELATED"/>
    <property type="match status" value="1"/>
</dbReference>
<evidence type="ECO:0000259" key="5">
    <source>
        <dbReference type="PROSITE" id="PS51387"/>
    </source>
</evidence>
<comment type="similarity">
    <text evidence="1">Belongs to the oxygen-dependent FAD-linked oxidoreductase family.</text>
</comment>
<organism evidence="6 7">
    <name type="scientific">Microthyrium microscopicum</name>
    <dbReference type="NCBI Taxonomy" id="703497"/>
    <lineage>
        <taxon>Eukaryota</taxon>
        <taxon>Fungi</taxon>
        <taxon>Dikarya</taxon>
        <taxon>Ascomycota</taxon>
        <taxon>Pezizomycotina</taxon>
        <taxon>Dothideomycetes</taxon>
        <taxon>Dothideomycetes incertae sedis</taxon>
        <taxon>Microthyriales</taxon>
        <taxon>Microthyriaceae</taxon>
        <taxon>Microthyrium</taxon>
    </lineage>
</organism>
<reference evidence="6" key="1">
    <citation type="journal article" date="2020" name="Stud. Mycol.">
        <title>101 Dothideomycetes genomes: a test case for predicting lifestyles and emergence of pathogens.</title>
        <authorList>
            <person name="Haridas S."/>
            <person name="Albert R."/>
            <person name="Binder M."/>
            <person name="Bloem J."/>
            <person name="Labutti K."/>
            <person name="Salamov A."/>
            <person name="Andreopoulos B."/>
            <person name="Baker S."/>
            <person name="Barry K."/>
            <person name="Bills G."/>
            <person name="Bluhm B."/>
            <person name="Cannon C."/>
            <person name="Castanera R."/>
            <person name="Culley D."/>
            <person name="Daum C."/>
            <person name="Ezra D."/>
            <person name="Gonzalez J."/>
            <person name="Henrissat B."/>
            <person name="Kuo A."/>
            <person name="Liang C."/>
            <person name="Lipzen A."/>
            <person name="Lutzoni F."/>
            <person name="Magnuson J."/>
            <person name="Mondo S."/>
            <person name="Nolan M."/>
            <person name="Ohm R."/>
            <person name="Pangilinan J."/>
            <person name="Park H.-J."/>
            <person name="Ramirez L."/>
            <person name="Alfaro M."/>
            <person name="Sun H."/>
            <person name="Tritt A."/>
            <person name="Yoshinaga Y."/>
            <person name="Zwiers L.-H."/>
            <person name="Turgeon B."/>
            <person name="Goodwin S."/>
            <person name="Spatafora J."/>
            <person name="Crous P."/>
            <person name="Grigoriev I."/>
        </authorList>
    </citation>
    <scope>NUCLEOTIDE SEQUENCE</scope>
    <source>
        <strain evidence="6">CBS 115976</strain>
    </source>
</reference>
<dbReference type="Pfam" id="PF01565">
    <property type="entry name" value="FAD_binding_4"/>
    <property type="match status" value="1"/>
</dbReference>
<evidence type="ECO:0000313" key="7">
    <source>
        <dbReference type="Proteomes" id="UP000799302"/>
    </source>
</evidence>
<dbReference type="Gene3D" id="3.30.465.10">
    <property type="match status" value="1"/>
</dbReference>
<feature type="domain" description="FAD-binding PCMH-type" evidence="5">
    <location>
        <begin position="41"/>
        <end position="215"/>
    </location>
</feature>
<keyword evidence="3" id="KW-0274">FAD</keyword>
<dbReference type="InterPro" id="IPR016166">
    <property type="entry name" value="FAD-bd_PCMH"/>
</dbReference>
<dbReference type="PANTHER" id="PTHR42973">
    <property type="entry name" value="BINDING OXIDOREDUCTASE, PUTATIVE (AFU_ORTHOLOGUE AFUA_1G17690)-RELATED"/>
    <property type="match status" value="1"/>
</dbReference>
<dbReference type="AlphaFoldDB" id="A0A6A6TVN0"/>
<evidence type="ECO:0000256" key="4">
    <source>
        <dbReference type="ARBA" id="ARBA00023002"/>
    </source>
</evidence>
<dbReference type="GO" id="GO:0016491">
    <property type="term" value="F:oxidoreductase activity"/>
    <property type="evidence" value="ECO:0007669"/>
    <property type="project" value="UniProtKB-KW"/>
</dbReference>
<dbReference type="InterPro" id="IPR006094">
    <property type="entry name" value="Oxid_FAD_bind_N"/>
</dbReference>
<evidence type="ECO:0000256" key="1">
    <source>
        <dbReference type="ARBA" id="ARBA00005466"/>
    </source>
</evidence>
<dbReference type="GO" id="GO:0071949">
    <property type="term" value="F:FAD binding"/>
    <property type="evidence" value="ECO:0007669"/>
    <property type="project" value="InterPro"/>
</dbReference>
<sequence>MRIDNFQCSKAVSVFPGKVILKANTAAFMVIQNTYWSDNARDIEPACFIQPKTTQDVSKIVAHLTTPDNIECRFAIKSGGHTFWAGAANLQGGITMDLSKLNQIDIAADKKIAKIGPGNRWGAVFEAVEKEGMAVAGGRMSSVGVGGLLTGGGLSFFQPFGGFSCDGILNHEVVLANGSIVNANRNENPDLHRALKGGGNNFGIVTRFDLHMFPKPKLWGGIFLAMDQRKKALDWLVEGSISNNDTNTMVAVSMLTPTTTLSLAVDPDVNRQPVLMEKANEMAVITNRSMAGWFGTAVVNSTAVGRPSRIGISGIPTSIYTTMKAFFSSLKDGPNTLTTAATNSSSLPGMQLQPGKFYALTSPAGIAGILGSAAETGFRLHFFSWNIKVSKTATAPYLEALTDLHKSEGAKLPLFSNPSIFFQPITSRMRHAGEAIGGPNAMGLKELLGDDDLILVAVGVRYWFKSDGDKVVKWAKEFTKMGKNMAEEKGVGSPWQYVNYSDGWQDAMGTYGKEAREFLKGISRRYDPRGTFQKQVPGGFKLGM</sequence>
<dbReference type="EMBL" id="MU004246">
    <property type="protein sequence ID" value="KAF2663237.1"/>
    <property type="molecule type" value="Genomic_DNA"/>
</dbReference>
<dbReference type="OrthoDB" id="2151789at2759"/>
<gene>
    <name evidence="6" type="ORF">BT63DRAFT_123115</name>
</gene>
<dbReference type="SUPFAM" id="SSF56176">
    <property type="entry name" value="FAD-binding/transporter-associated domain-like"/>
    <property type="match status" value="1"/>
</dbReference>
<keyword evidence="4" id="KW-0560">Oxidoreductase</keyword>
<accession>A0A6A6TVN0</accession>
<evidence type="ECO:0000256" key="3">
    <source>
        <dbReference type="ARBA" id="ARBA00022827"/>
    </source>
</evidence>
<keyword evidence="7" id="KW-1185">Reference proteome</keyword>
<keyword evidence="2" id="KW-0285">Flavoprotein</keyword>
<dbReference type="InterPro" id="IPR036318">
    <property type="entry name" value="FAD-bd_PCMH-like_sf"/>
</dbReference>
<name>A0A6A6TVN0_9PEZI</name>
<protein>
    <submittedName>
        <fullName evidence="6">FAD-binding domain-containing protein</fullName>
    </submittedName>
</protein>
<dbReference type="InterPro" id="IPR050416">
    <property type="entry name" value="FAD-linked_Oxidoreductase"/>
</dbReference>
<dbReference type="PROSITE" id="PS51387">
    <property type="entry name" value="FAD_PCMH"/>
    <property type="match status" value="1"/>
</dbReference>
<evidence type="ECO:0000313" key="6">
    <source>
        <dbReference type="EMBL" id="KAF2663237.1"/>
    </source>
</evidence>